<evidence type="ECO:0000313" key="2">
    <source>
        <dbReference type="Proteomes" id="UP000184267"/>
    </source>
</evidence>
<dbReference type="Proteomes" id="UP000184267">
    <property type="component" value="Unassembled WGS sequence"/>
</dbReference>
<dbReference type="AlphaFoldDB" id="A0A1M2W1Q5"/>
<sequence>MLRKEATSQPPGDDLACQCYSPYYKWMNVSRVCIRWREIALDCSSLWTWLALDQRACWDFPKMVIERARTFPLDVMISITNPYIHCSPCMDMEDHIHRAGLALDLLADLVPRIRELVLFVDKDEPDGTWKSLTEPAELLEYLRIEAHDYLRYSMDATGPAVAALPTVLFASKTPRLHSLAVVGFDFELTNSLLHPGLRHLEITACLCGTFGQQSNLGDFLVALRRLPHLETLKVDWSVKALAVDSFEPVQLRELKLLRLSVNPITSKFFLDHLRLPRNASVRYEFPTMPVITVEQLQVLGQSCASLLDGTTPRAVWFGPIWPKPKHEPLPYPNASCRIWVADKRASLAGTPLESPWTALPPPQPRLIVNSQIPMIADPFVPSALRVLDLSAVHTVCLEDFAVGNKWARVLAKAQGVTSLRVLGEAAFGLPAALARGVPEDIAPWDKGGLEADEWHWIDFADDTQEMILNEMEEHMSATAQDPGEDVAMADTEETLDAAHGGDDSHNEDPVPPLFPRLGTIVFVGVNFAAPEGTNMPSHPDVHIPASVLMEYQTKGAKYGFSLVAFLKSLRIRRAQGASDLVRVEFEECRGVDVSQLGSLIQEGMEVWWDRERLSG</sequence>
<accession>A0A1M2W1Q5</accession>
<protein>
    <recommendedName>
        <fullName evidence="3">F-box domain-containing protein</fullName>
    </recommendedName>
</protein>
<evidence type="ECO:0000313" key="1">
    <source>
        <dbReference type="EMBL" id="OJT13736.1"/>
    </source>
</evidence>
<proteinExistence type="predicted"/>
<dbReference type="EMBL" id="MNAD01000370">
    <property type="protein sequence ID" value="OJT13736.1"/>
    <property type="molecule type" value="Genomic_DNA"/>
</dbReference>
<keyword evidence="2" id="KW-1185">Reference proteome</keyword>
<dbReference type="STRING" id="154538.A0A1M2W1Q5"/>
<comment type="caution">
    <text evidence="1">The sequence shown here is derived from an EMBL/GenBank/DDBJ whole genome shotgun (WGS) entry which is preliminary data.</text>
</comment>
<name>A0A1M2W1Q5_TRAPU</name>
<organism evidence="1 2">
    <name type="scientific">Trametes pubescens</name>
    <name type="common">White-rot fungus</name>
    <dbReference type="NCBI Taxonomy" id="154538"/>
    <lineage>
        <taxon>Eukaryota</taxon>
        <taxon>Fungi</taxon>
        <taxon>Dikarya</taxon>
        <taxon>Basidiomycota</taxon>
        <taxon>Agaricomycotina</taxon>
        <taxon>Agaricomycetes</taxon>
        <taxon>Polyporales</taxon>
        <taxon>Polyporaceae</taxon>
        <taxon>Trametes</taxon>
    </lineage>
</organism>
<evidence type="ECO:0008006" key="3">
    <source>
        <dbReference type="Google" id="ProtNLM"/>
    </source>
</evidence>
<reference evidence="1 2" key="1">
    <citation type="submission" date="2016-10" db="EMBL/GenBank/DDBJ databases">
        <title>Genome sequence of the basidiomycete white-rot fungus Trametes pubescens.</title>
        <authorList>
            <person name="Makela M.R."/>
            <person name="Granchi Z."/>
            <person name="Peng M."/>
            <person name="De Vries R.P."/>
            <person name="Grigoriev I."/>
            <person name="Riley R."/>
            <person name="Hilden K."/>
        </authorList>
    </citation>
    <scope>NUCLEOTIDE SEQUENCE [LARGE SCALE GENOMIC DNA]</scope>
    <source>
        <strain evidence="1 2">FBCC735</strain>
    </source>
</reference>
<dbReference type="OMA" id="HLEITAC"/>
<dbReference type="OrthoDB" id="2747316at2759"/>
<gene>
    <name evidence="1" type="ORF">TRAPUB_9736</name>
</gene>